<dbReference type="InterPro" id="IPR037523">
    <property type="entry name" value="VOC_core"/>
</dbReference>
<evidence type="ECO:0000259" key="1">
    <source>
        <dbReference type="PROSITE" id="PS51819"/>
    </source>
</evidence>
<dbReference type="EMBL" id="QPEX01000019">
    <property type="protein sequence ID" value="RCS50513.1"/>
    <property type="molecule type" value="Genomic_DNA"/>
</dbReference>
<dbReference type="Pfam" id="PF00903">
    <property type="entry name" value="Glyoxalase"/>
    <property type="match status" value="1"/>
</dbReference>
<proteinExistence type="predicted"/>
<dbReference type="OrthoDB" id="9795306at2"/>
<gene>
    <name evidence="2" type="ORF">DTL42_10375</name>
</gene>
<comment type="caution">
    <text evidence="2">The sequence shown here is derived from an EMBL/GenBank/DDBJ whole genome shotgun (WGS) entry which is preliminary data.</text>
</comment>
<name>A0A368KTV7_9BACT</name>
<dbReference type="Gene3D" id="3.30.720.120">
    <property type="match status" value="1"/>
</dbReference>
<dbReference type="PROSITE" id="PS51819">
    <property type="entry name" value="VOC"/>
    <property type="match status" value="1"/>
</dbReference>
<dbReference type="AlphaFoldDB" id="A0A368KTV7"/>
<dbReference type="Proteomes" id="UP000253562">
    <property type="component" value="Unassembled WGS sequence"/>
</dbReference>
<dbReference type="PANTHER" id="PTHR34109">
    <property type="entry name" value="BNAUNNG04460D PROTEIN-RELATED"/>
    <property type="match status" value="1"/>
</dbReference>
<dbReference type="InterPro" id="IPR004360">
    <property type="entry name" value="Glyas_Fos-R_dOase_dom"/>
</dbReference>
<evidence type="ECO:0000313" key="3">
    <source>
        <dbReference type="Proteomes" id="UP000253562"/>
    </source>
</evidence>
<organism evidence="2 3">
    <name type="scientific">Bremerella cremea</name>
    <dbReference type="NCBI Taxonomy" id="1031537"/>
    <lineage>
        <taxon>Bacteria</taxon>
        <taxon>Pseudomonadati</taxon>
        <taxon>Planctomycetota</taxon>
        <taxon>Planctomycetia</taxon>
        <taxon>Pirellulales</taxon>
        <taxon>Pirellulaceae</taxon>
        <taxon>Bremerella</taxon>
    </lineage>
</organism>
<dbReference type="RefSeq" id="WP_114368661.1">
    <property type="nucleotide sequence ID" value="NZ_QPEX01000019.1"/>
</dbReference>
<dbReference type="PANTHER" id="PTHR34109:SF1">
    <property type="entry name" value="VOC DOMAIN-CONTAINING PROTEIN"/>
    <property type="match status" value="1"/>
</dbReference>
<dbReference type="CDD" id="cd07246">
    <property type="entry name" value="VOC_like"/>
    <property type="match status" value="1"/>
</dbReference>
<accession>A0A368KTV7</accession>
<reference evidence="2 3" key="1">
    <citation type="submission" date="2018-07" db="EMBL/GenBank/DDBJ databases">
        <title>Comparative genomes isolates from brazilian mangrove.</title>
        <authorList>
            <person name="De Araujo J.E."/>
            <person name="Taketani R.G."/>
            <person name="Silva M.C.P."/>
            <person name="Lourenco M.V."/>
            <person name="Oliveira V.M."/>
            <person name="Andreote F.D."/>
        </authorList>
    </citation>
    <scope>NUCLEOTIDE SEQUENCE [LARGE SCALE GENOMIC DNA]</scope>
    <source>
        <strain evidence="2 3">HEX PRIS-MGV</strain>
    </source>
</reference>
<feature type="domain" description="VOC" evidence="1">
    <location>
        <begin position="8"/>
        <end position="137"/>
    </location>
</feature>
<dbReference type="Gene3D" id="3.30.720.110">
    <property type="match status" value="1"/>
</dbReference>
<evidence type="ECO:0000313" key="2">
    <source>
        <dbReference type="EMBL" id="RCS50513.1"/>
    </source>
</evidence>
<sequence length="157" mass="17129">MSHPIPPGRDGLIPHLVCDPCCEAVEFYKQAFGAEEKFRLPMEGSTKLMHCEMTIGGKSFFMADDFPEYCEGTSSSPKSLGGTPVTIHRYVPDCDAAIAQAQKAGATVKMPATDMFWGDRYGVVIDPFGHTWSFGTAQREVSPEELSNAVKEMGSQT</sequence>
<dbReference type="SUPFAM" id="SSF54593">
    <property type="entry name" value="Glyoxalase/Bleomycin resistance protein/Dihydroxybiphenyl dioxygenase"/>
    <property type="match status" value="1"/>
</dbReference>
<dbReference type="InterPro" id="IPR029068">
    <property type="entry name" value="Glyas_Bleomycin-R_OHBP_Dase"/>
</dbReference>
<protein>
    <submittedName>
        <fullName evidence="2">VOC family protein</fullName>
    </submittedName>
</protein>